<keyword evidence="6" id="KW-0560">Oxidoreductase</keyword>
<keyword evidence="3" id="KW-0285">Flavoprotein</keyword>
<dbReference type="AlphaFoldDB" id="A0A0N5B628"/>
<keyword evidence="11" id="KW-1185">Reference proteome</keyword>
<evidence type="ECO:0000313" key="12">
    <source>
        <dbReference type="WBParaSite" id="SPAL_0000151800.1"/>
    </source>
</evidence>
<dbReference type="InterPro" id="IPR006091">
    <property type="entry name" value="Acyl-CoA_Oxase/DH_mid-dom"/>
</dbReference>
<dbReference type="STRING" id="174720.A0A0N5B628"/>
<evidence type="ECO:0000259" key="9">
    <source>
        <dbReference type="Pfam" id="PF02771"/>
    </source>
</evidence>
<evidence type="ECO:0000256" key="4">
    <source>
        <dbReference type="ARBA" id="ARBA00022827"/>
    </source>
</evidence>
<dbReference type="Pfam" id="PF02771">
    <property type="entry name" value="Acyl-CoA_dh_N"/>
    <property type="match status" value="1"/>
</dbReference>
<feature type="domain" description="Acyl-CoA oxidase/dehydrogenase middle" evidence="8">
    <location>
        <begin position="211"/>
        <end position="300"/>
    </location>
</feature>
<organism evidence="11 12">
    <name type="scientific">Strongyloides papillosus</name>
    <name type="common">Intestinal threadworm</name>
    <dbReference type="NCBI Taxonomy" id="174720"/>
    <lineage>
        <taxon>Eukaryota</taxon>
        <taxon>Metazoa</taxon>
        <taxon>Ecdysozoa</taxon>
        <taxon>Nematoda</taxon>
        <taxon>Chromadorea</taxon>
        <taxon>Rhabditida</taxon>
        <taxon>Tylenchina</taxon>
        <taxon>Panagrolaimomorpha</taxon>
        <taxon>Strongyloidoidea</taxon>
        <taxon>Strongyloididae</taxon>
        <taxon>Strongyloides</taxon>
    </lineage>
</organism>
<keyword evidence="4" id="KW-0274">FAD</keyword>
<dbReference type="Pfam" id="PF02770">
    <property type="entry name" value="Acyl-CoA_dh_M"/>
    <property type="match status" value="1"/>
</dbReference>
<name>A0A0N5B628_STREA</name>
<dbReference type="InterPro" id="IPR037069">
    <property type="entry name" value="AcylCoA_DH/ox_N_sf"/>
</dbReference>
<dbReference type="GO" id="GO:0003995">
    <property type="term" value="F:acyl-CoA dehydrogenase activity"/>
    <property type="evidence" value="ECO:0007669"/>
    <property type="project" value="TreeGrafter"/>
</dbReference>
<keyword evidence="5" id="KW-0809">Transit peptide</keyword>
<accession>A0A0N5B628</accession>
<dbReference type="InterPro" id="IPR049448">
    <property type="entry name" value="ACAD9/ACADV-like_C"/>
</dbReference>
<evidence type="ECO:0000256" key="1">
    <source>
        <dbReference type="ARBA" id="ARBA00001974"/>
    </source>
</evidence>
<evidence type="ECO:0000259" key="8">
    <source>
        <dbReference type="Pfam" id="PF02770"/>
    </source>
</evidence>
<dbReference type="Gene3D" id="2.40.110.10">
    <property type="entry name" value="Butyryl-CoA Dehydrogenase, subunit A, domain 2"/>
    <property type="match status" value="1"/>
</dbReference>
<dbReference type="InterPro" id="IPR046373">
    <property type="entry name" value="Acyl-CoA_Oxase/DH_mid-dom_sf"/>
</dbReference>
<dbReference type="InterPro" id="IPR036250">
    <property type="entry name" value="AcylCo_DH-like_C"/>
</dbReference>
<dbReference type="Proteomes" id="UP000046392">
    <property type="component" value="Unplaced"/>
</dbReference>
<dbReference type="PANTHER" id="PTHR43884">
    <property type="entry name" value="ACYL-COA DEHYDROGENASE"/>
    <property type="match status" value="1"/>
</dbReference>
<evidence type="ECO:0000259" key="10">
    <source>
        <dbReference type="Pfam" id="PF21343"/>
    </source>
</evidence>
<proteinExistence type="predicted"/>
<dbReference type="Pfam" id="PF21343">
    <property type="entry name" value="ACAD9-ACADV_C"/>
    <property type="match status" value="1"/>
</dbReference>
<dbReference type="SUPFAM" id="SSF56645">
    <property type="entry name" value="Acyl-CoA dehydrogenase NM domain-like"/>
    <property type="match status" value="1"/>
</dbReference>
<evidence type="ECO:0000256" key="2">
    <source>
        <dbReference type="ARBA" id="ARBA00004173"/>
    </source>
</evidence>
<protein>
    <submittedName>
        <fullName evidence="12">Acyl-CoA dehydrogenase family member 9, mitochondrial</fullName>
    </submittedName>
</protein>
<dbReference type="GO" id="GO:0005739">
    <property type="term" value="C:mitochondrion"/>
    <property type="evidence" value="ECO:0007669"/>
    <property type="project" value="UniProtKB-SubCell"/>
</dbReference>
<sequence>MQISCIRRFSVFSKLYSTLYSQSIRNCSSISKIRTTDEKKDITHISEKALKAAINEANISVEKYSLSRGLSLNKFEKDFFIFPEFTETDDVEEIKKYCSKLTKDLEESFRFSDENDNCLSGETIKALISNNVCRTFVPKEYGGLQFCQKEQIKVFECLGMDFSVFQVVNNAKLAVQLLTIYGTEEQKEKYLQGIAEDLIKPAICIYEDDEFDFANMKTEVFGVSSENCKLSGTKINVLNGRTADLYFILCKKKIRETNDNTLTCYIIPKNEVSNDEIKIKETSKHLGLKNIQFCSIDFNNISVKKENVLGEEGMGIDIASEIIYRNKLQYAGAVIGYMKNLLKDVSKYCNSTIRGNNRLSDIPAVQKVISDLAMDIYILESVTYYIGGLIDENLMILTDIEENIVNRLSSKVLRNSMQYISEISGLSRSQTLLQKEKICGDIITLLAMNNAEMNVTEQISLATFHSWTQNSRLSKSIKSLSPLKALFQTKSEDQFKNPKLEHYIAEHVHPSLQNACENLENTMSRLNIVIERIAREEGKNIESDYHTLQSLANVVESNLIMSACISRASRSYSIGLRNSDLEVAWTVYLCSNIALKNTIDMESLMQFLKFSRVNQAYLNIGGCVLNSGKYLIESPIERNW</sequence>
<keyword evidence="7" id="KW-0496">Mitochondrion</keyword>
<evidence type="ECO:0000313" key="11">
    <source>
        <dbReference type="Proteomes" id="UP000046392"/>
    </source>
</evidence>
<evidence type="ECO:0000256" key="3">
    <source>
        <dbReference type="ARBA" id="ARBA00022630"/>
    </source>
</evidence>
<comment type="subcellular location">
    <subcellularLocation>
        <location evidence="2">Mitochondrion</location>
    </subcellularLocation>
</comment>
<reference evidence="12" key="1">
    <citation type="submission" date="2017-02" db="UniProtKB">
        <authorList>
            <consortium name="WormBaseParasite"/>
        </authorList>
    </citation>
    <scope>IDENTIFICATION</scope>
</reference>
<dbReference type="Gene3D" id="1.20.140.10">
    <property type="entry name" value="Butyryl-CoA Dehydrogenase, subunit A, domain 3"/>
    <property type="match status" value="2"/>
</dbReference>
<dbReference type="GO" id="GO:0050660">
    <property type="term" value="F:flavin adenine dinucleotide binding"/>
    <property type="evidence" value="ECO:0007669"/>
    <property type="project" value="InterPro"/>
</dbReference>
<evidence type="ECO:0000256" key="5">
    <source>
        <dbReference type="ARBA" id="ARBA00022946"/>
    </source>
</evidence>
<dbReference type="InterPro" id="IPR009100">
    <property type="entry name" value="AcylCoA_DH/oxidase_NM_dom_sf"/>
</dbReference>
<dbReference type="SUPFAM" id="SSF47203">
    <property type="entry name" value="Acyl-CoA dehydrogenase C-terminal domain-like"/>
    <property type="match status" value="1"/>
</dbReference>
<feature type="domain" description="Acyl-CoA dehydrogenase/oxidase N-terminal" evidence="9">
    <location>
        <begin position="113"/>
        <end position="196"/>
    </location>
</feature>
<evidence type="ECO:0000256" key="7">
    <source>
        <dbReference type="ARBA" id="ARBA00023128"/>
    </source>
</evidence>
<dbReference type="GO" id="GO:0044281">
    <property type="term" value="P:small molecule metabolic process"/>
    <property type="evidence" value="ECO:0007669"/>
    <property type="project" value="UniProtKB-ARBA"/>
</dbReference>
<evidence type="ECO:0000256" key="6">
    <source>
        <dbReference type="ARBA" id="ARBA00023002"/>
    </source>
</evidence>
<dbReference type="WBParaSite" id="SPAL_0000151800.1">
    <property type="protein sequence ID" value="SPAL_0000151800.1"/>
    <property type="gene ID" value="SPAL_0000151800"/>
</dbReference>
<dbReference type="PANTHER" id="PTHR43884:SF9">
    <property type="entry name" value="COMPLEX I ASSEMBLY FACTOR ACAD9, MITOCHONDRIAL"/>
    <property type="match status" value="1"/>
</dbReference>
<feature type="domain" description="ACAD9/ACADV-like C-terminal" evidence="10">
    <location>
        <begin position="510"/>
        <end position="606"/>
    </location>
</feature>
<comment type="cofactor">
    <cofactor evidence="1">
        <name>FAD</name>
        <dbReference type="ChEBI" id="CHEBI:57692"/>
    </cofactor>
</comment>
<dbReference type="InterPro" id="IPR013786">
    <property type="entry name" value="AcylCoA_DH/ox_N"/>
</dbReference>
<dbReference type="Gene3D" id="1.10.540.10">
    <property type="entry name" value="Acyl-CoA dehydrogenase/oxidase, N-terminal domain"/>
    <property type="match status" value="1"/>
</dbReference>